<feature type="domain" description="Peptidase M48" evidence="7">
    <location>
        <begin position="78"/>
        <end position="246"/>
    </location>
</feature>
<evidence type="ECO:0000256" key="5">
    <source>
        <dbReference type="ARBA" id="ARBA00023049"/>
    </source>
</evidence>
<evidence type="ECO:0000256" key="3">
    <source>
        <dbReference type="ARBA" id="ARBA00022801"/>
    </source>
</evidence>
<evidence type="ECO:0000256" key="2">
    <source>
        <dbReference type="ARBA" id="ARBA00022723"/>
    </source>
</evidence>
<keyword evidence="1 6" id="KW-0645">Protease</keyword>
<keyword evidence="9" id="KW-1185">Reference proteome</keyword>
<dbReference type="GO" id="GO:0051603">
    <property type="term" value="P:proteolysis involved in protein catabolic process"/>
    <property type="evidence" value="ECO:0007669"/>
    <property type="project" value="TreeGrafter"/>
</dbReference>
<comment type="similarity">
    <text evidence="6">Belongs to the peptidase M48 family.</text>
</comment>
<evidence type="ECO:0000259" key="7">
    <source>
        <dbReference type="Pfam" id="PF01435"/>
    </source>
</evidence>
<accession>A0A8J3GUW7</accession>
<dbReference type="Pfam" id="PF01435">
    <property type="entry name" value="Peptidase_M48"/>
    <property type="match status" value="1"/>
</dbReference>
<evidence type="ECO:0000256" key="4">
    <source>
        <dbReference type="ARBA" id="ARBA00022833"/>
    </source>
</evidence>
<sequence>MGLTACGTTYELPTLGEPQTQKAASLFAEARQEGPRRQLSNSAAEARFARVARKVSPVGKAVCEQASAGKVGVNCNVQVAIDRDMAERNAYFTYVDQQPVIRLSMPLLRDTANDDEAAFVMSHEYGHLIGRHIEKKQQQALAGALLLGVIAAAATAQSTPYGSTYDSSLVSDSMELGAAAGKMAYSQSYELESDTLGTRIAYAAGYDPTAGAKFFARPESAKASAGKLSFWGTHPPDAKRVATVLATVDQINAKVGLKKVSN</sequence>
<evidence type="ECO:0000313" key="8">
    <source>
        <dbReference type="EMBL" id="GHF36622.1"/>
    </source>
</evidence>
<dbReference type="GO" id="GO:0046872">
    <property type="term" value="F:metal ion binding"/>
    <property type="evidence" value="ECO:0007669"/>
    <property type="project" value="UniProtKB-KW"/>
</dbReference>
<proteinExistence type="inferred from homology"/>
<keyword evidence="5 6" id="KW-0482">Metalloprotease</keyword>
<dbReference type="EMBL" id="BNCJ01000001">
    <property type="protein sequence ID" value="GHF36622.1"/>
    <property type="molecule type" value="Genomic_DNA"/>
</dbReference>
<dbReference type="GO" id="GO:0016020">
    <property type="term" value="C:membrane"/>
    <property type="evidence" value="ECO:0007669"/>
    <property type="project" value="TreeGrafter"/>
</dbReference>
<organism evidence="8 9">
    <name type="scientific">Seohaeicola zhoushanensis</name>
    <dbReference type="NCBI Taxonomy" id="1569283"/>
    <lineage>
        <taxon>Bacteria</taxon>
        <taxon>Pseudomonadati</taxon>
        <taxon>Pseudomonadota</taxon>
        <taxon>Alphaproteobacteria</taxon>
        <taxon>Rhodobacterales</taxon>
        <taxon>Roseobacteraceae</taxon>
        <taxon>Seohaeicola</taxon>
    </lineage>
</organism>
<evidence type="ECO:0000256" key="1">
    <source>
        <dbReference type="ARBA" id="ARBA00022670"/>
    </source>
</evidence>
<protein>
    <recommendedName>
        <fullName evidence="7">Peptidase M48 domain-containing protein</fullName>
    </recommendedName>
</protein>
<dbReference type="InterPro" id="IPR051156">
    <property type="entry name" value="Mito/Outer_Membr_Metalloprot"/>
</dbReference>
<gene>
    <name evidence="8" type="ORF">GCM10017056_05590</name>
</gene>
<dbReference type="PANTHER" id="PTHR22726:SF1">
    <property type="entry name" value="METALLOENDOPEPTIDASE OMA1, MITOCHONDRIAL"/>
    <property type="match status" value="1"/>
</dbReference>
<reference evidence="8" key="1">
    <citation type="journal article" date="2014" name="Int. J. Syst. Evol. Microbiol.">
        <title>Complete genome sequence of Corynebacterium casei LMG S-19264T (=DSM 44701T), isolated from a smear-ripened cheese.</title>
        <authorList>
            <consortium name="US DOE Joint Genome Institute (JGI-PGF)"/>
            <person name="Walter F."/>
            <person name="Albersmeier A."/>
            <person name="Kalinowski J."/>
            <person name="Ruckert C."/>
        </authorList>
    </citation>
    <scope>NUCLEOTIDE SEQUENCE</scope>
    <source>
        <strain evidence="8">KCTC 42650</strain>
    </source>
</reference>
<evidence type="ECO:0000313" key="9">
    <source>
        <dbReference type="Proteomes" id="UP000626220"/>
    </source>
</evidence>
<dbReference type="PANTHER" id="PTHR22726">
    <property type="entry name" value="METALLOENDOPEPTIDASE OMA1"/>
    <property type="match status" value="1"/>
</dbReference>
<keyword evidence="3 6" id="KW-0378">Hydrolase</keyword>
<dbReference type="Gene3D" id="3.30.2010.10">
    <property type="entry name" value="Metalloproteases ('zincins'), catalytic domain"/>
    <property type="match status" value="1"/>
</dbReference>
<dbReference type="InterPro" id="IPR001915">
    <property type="entry name" value="Peptidase_M48"/>
</dbReference>
<name>A0A8J3GUW7_9RHOB</name>
<keyword evidence="2" id="KW-0479">Metal-binding</keyword>
<dbReference type="Proteomes" id="UP000626220">
    <property type="component" value="Unassembled WGS sequence"/>
</dbReference>
<keyword evidence="4 6" id="KW-0862">Zinc</keyword>
<reference evidence="8" key="2">
    <citation type="submission" date="2020-09" db="EMBL/GenBank/DDBJ databases">
        <authorList>
            <person name="Sun Q."/>
            <person name="Kim S."/>
        </authorList>
    </citation>
    <scope>NUCLEOTIDE SEQUENCE</scope>
    <source>
        <strain evidence="8">KCTC 42650</strain>
    </source>
</reference>
<dbReference type="AlphaFoldDB" id="A0A8J3GUW7"/>
<comment type="cofactor">
    <cofactor evidence="6">
        <name>Zn(2+)</name>
        <dbReference type="ChEBI" id="CHEBI:29105"/>
    </cofactor>
    <text evidence="6">Binds 1 zinc ion per subunit.</text>
</comment>
<dbReference type="GO" id="GO:0004222">
    <property type="term" value="F:metalloendopeptidase activity"/>
    <property type="evidence" value="ECO:0007669"/>
    <property type="project" value="InterPro"/>
</dbReference>
<evidence type="ECO:0000256" key="6">
    <source>
        <dbReference type="RuleBase" id="RU003983"/>
    </source>
</evidence>
<comment type="caution">
    <text evidence="8">The sequence shown here is derived from an EMBL/GenBank/DDBJ whole genome shotgun (WGS) entry which is preliminary data.</text>
</comment>